<reference evidence="2" key="3">
    <citation type="submission" date="2020-12" db="UniProtKB">
        <authorList>
            <consortium name="EnsemblPlants"/>
        </authorList>
    </citation>
    <scope>IDENTIFICATION</scope>
</reference>
<dbReference type="AlphaFoldDB" id="A0A2K1KTC7"/>
<name>A0A2K1KTC7_PHYPA</name>
<dbReference type="EnsemblPlants" id="Pp3c3_5020V3.1">
    <property type="protein sequence ID" value="PAC:32940788.CDS.1"/>
    <property type="gene ID" value="Pp3c3_5020"/>
</dbReference>
<reference evidence="1 3" key="2">
    <citation type="journal article" date="2018" name="Plant J.">
        <title>The Physcomitrella patens chromosome-scale assembly reveals moss genome structure and evolution.</title>
        <authorList>
            <person name="Lang D."/>
            <person name="Ullrich K.K."/>
            <person name="Murat F."/>
            <person name="Fuchs J."/>
            <person name="Jenkins J."/>
            <person name="Haas F.B."/>
            <person name="Piednoel M."/>
            <person name="Gundlach H."/>
            <person name="Van Bel M."/>
            <person name="Meyberg R."/>
            <person name="Vives C."/>
            <person name="Morata J."/>
            <person name="Symeonidi A."/>
            <person name="Hiss M."/>
            <person name="Muchero W."/>
            <person name="Kamisugi Y."/>
            <person name="Saleh O."/>
            <person name="Blanc G."/>
            <person name="Decker E.L."/>
            <person name="van Gessel N."/>
            <person name="Grimwood J."/>
            <person name="Hayes R.D."/>
            <person name="Graham S.W."/>
            <person name="Gunter L.E."/>
            <person name="McDaniel S.F."/>
            <person name="Hoernstein S.N.W."/>
            <person name="Larsson A."/>
            <person name="Li F.W."/>
            <person name="Perroud P.F."/>
            <person name="Phillips J."/>
            <person name="Ranjan P."/>
            <person name="Rokshar D.S."/>
            <person name="Rothfels C.J."/>
            <person name="Schneider L."/>
            <person name="Shu S."/>
            <person name="Stevenson D.W."/>
            <person name="Thummler F."/>
            <person name="Tillich M."/>
            <person name="Villarreal Aguilar J.C."/>
            <person name="Widiez T."/>
            <person name="Wong G.K."/>
            <person name="Wymore A."/>
            <person name="Zhang Y."/>
            <person name="Zimmer A.D."/>
            <person name="Quatrano R.S."/>
            <person name="Mayer K.F.X."/>
            <person name="Goodstein D."/>
            <person name="Casacuberta J.M."/>
            <person name="Vandepoele K."/>
            <person name="Reski R."/>
            <person name="Cuming A.C."/>
            <person name="Tuskan G.A."/>
            <person name="Maumus F."/>
            <person name="Salse J."/>
            <person name="Schmutz J."/>
            <person name="Rensing S.A."/>
        </authorList>
    </citation>
    <scope>NUCLEOTIDE SEQUENCE [LARGE SCALE GENOMIC DNA]</scope>
    <source>
        <strain evidence="2 3">cv. Gransden 2004</strain>
    </source>
</reference>
<evidence type="ECO:0000313" key="3">
    <source>
        <dbReference type="Proteomes" id="UP000006727"/>
    </source>
</evidence>
<dbReference type="EMBL" id="ABEU02000003">
    <property type="protein sequence ID" value="PNR57021.1"/>
    <property type="molecule type" value="Genomic_DNA"/>
</dbReference>
<proteinExistence type="predicted"/>
<accession>A0A2K1KTC7</accession>
<gene>
    <name evidence="1" type="ORF">PHYPA_004014</name>
</gene>
<dbReference type="Proteomes" id="UP000006727">
    <property type="component" value="Chromosome 3"/>
</dbReference>
<protein>
    <submittedName>
        <fullName evidence="1 2">Uncharacterized protein</fullName>
    </submittedName>
</protein>
<reference evidence="1 3" key="1">
    <citation type="journal article" date="2008" name="Science">
        <title>The Physcomitrella genome reveals evolutionary insights into the conquest of land by plants.</title>
        <authorList>
            <person name="Rensing S."/>
            <person name="Lang D."/>
            <person name="Zimmer A."/>
            <person name="Terry A."/>
            <person name="Salamov A."/>
            <person name="Shapiro H."/>
            <person name="Nishiyama T."/>
            <person name="Perroud P.-F."/>
            <person name="Lindquist E."/>
            <person name="Kamisugi Y."/>
            <person name="Tanahashi T."/>
            <person name="Sakakibara K."/>
            <person name="Fujita T."/>
            <person name="Oishi K."/>
            <person name="Shin-I T."/>
            <person name="Kuroki Y."/>
            <person name="Toyoda A."/>
            <person name="Suzuki Y."/>
            <person name="Hashimoto A."/>
            <person name="Yamaguchi K."/>
            <person name="Sugano A."/>
            <person name="Kohara Y."/>
            <person name="Fujiyama A."/>
            <person name="Anterola A."/>
            <person name="Aoki S."/>
            <person name="Ashton N."/>
            <person name="Barbazuk W.B."/>
            <person name="Barker E."/>
            <person name="Bennetzen J."/>
            <person name="Bezanilla M."/>
            <person name="Blankenship R."/>
            <person name="Cho S.H."/>
            <person name="Dutcher S."/>
            <person name="Estelle M."/>
            <person name="Fawcett J.A."/>
            <person name="Gundlach H."/>
            <person name="Hanada K."/>
            <person name="Heyl A."/>
            <person name="Hicks K.A."/>
            <person name="Hugh J."/>
            <person name="Lohr M."/>
            <person name="Mayer K."/>
            <person name="Melkozernov A."/>
            <person name="Murata T."/>
            <person name="Nelson D."/>
            <person name="Pils B."/>
            <person name="Prigge M."/>
            <person name="Reiss B."/>
            <person name="Renner T."/>
            <person name="Rombauts S."/>
            <person name="Rushton P."/>
            <person name="Sanderfoot A."/>
            <person name="Schween G."/>
            <person name="Shiu S.-H."/>
            <person name="Stueber K."/>
            <person name="Theodoulou F.L."/>
            <person name="Tu H."/>
            <person name="Van de Peer Y."/>
            <person name="Verrier P.J."/>
            <person name="Waters E."/>
            <person name="Wood A."/>
            <person name="Yang L."/>
            <person name="Cove D."/>
            <person name="Cuming A."/>
            <person name="Hasebe M."/>
            <person name="Lucas S."/>
            <person name="Mishler D.B."/>
            <person name="Reski R."/>
            <person name="Grigoriev I."/>
            <person name="Quatrano R.S."/>
            <person name="Boore J.L."/>
        </authorList>
    </citation>
    <scope>NUCLEOTIDE SEQUENCE [LARGE SCALE GENOMIC DNA]</scope>
    <source>
        <strain evidence="2 3">cv. Gransden 2004</strain>
    </source>
</reference>
<evidence type="ECO:0000313" key="2">
    <source>
        <dbReference type="EnsemblPlants" id="PAC:32940788.CDS.1"/>
    </source>
</evidence>
<evidence type="ECO:0000313" key="1">
    <source>
        <dbReference type="EMBL" id="PNR57021.1"/>
    </source>
</evidence>
<keyword evidence="3" id="KW-1185">Reference proteome</keyword>
<dbReference type="Gramene" id="Pp3c3_5020V3.1">
    <property type="protein sequence ID" value="PAC:32940788.CDS.1"/>
    <property type="gene ID" value="Pp3c3_5020"/>
</dbReference>
<sequence length="129" mass="14644">MRLGYRSFGQQRPATMPLVLFCLSNSHLLQMGLHEEKRGHTIQIVVYYYTFGSAFRKVELTCSIICDVCLVQCSVKLCFPRSVRDAHLAHFRVWPTWQLVVVCGDPMGSAVAFGKIRVRNFCACEAQKA</sequence>
<organism evidence="1">
    <name type="scientific">Physcomitrium patens</name>
    <name type="common">Spreading-leaved earth moss</name>
    <name type="synonym">Physcomitrella patens</name>
    <dbReference type="NCBI Taxonomy" id="3218"/>
    <lineage>
        <taxon>Eukaryota</taxon>
        <taxon>Viridiplantae</taxon>
        <taxon>Streptophyta</taxon>
        <taxon>Embryophyta</taxon>
        <taxon>Bryophyta</taxon>
        <taxon>Bryophytina</taxon>
        <taxon>Bryopsida</taxon>
        <taxon>Funariidae</taxon>
        <taxon>Funariales</taxon>
        <taxon>Funariaceae</taxon>
        <taxon>Physcomitrium</taxon>
    </lineage>
</organism>
<dbReference type="InParanoid" id="A0A2K1KTC7"/>